<dbReference type="InterPro" id="IPR006600">
    <property type="entry name" value="HTH_CenpB_DNA-bd_dom"/>
</dbReference>
<dbReference type="Pfam" id="PF03184">
    <property type="entry name" value="DDE_1"/>
    <property type="match status" value="1"/>
</dbReference>
<dbReference type="AlphaFoldDB" id="A0A8C4NGX2"/>
<reference evidence="3" key="2">
    <citation type="submission" date="2025-09" db="UniProtKB">
        <authorList>
            <consortium name="Ensembl"/>
        </authorList>
    </citation>
    <scope>IDENTIFICATION</scope>
</reference>
<dbReference type="Proteomes" id="UP000694388">
    <property type="component" value="Unplaced"/>
</dbReference>
<feature type="domain" description="HTH CENPB-type" evidence="2">
    <location>
        <begin position="44"/>
        <end position="114"/>
    </location>
</feature>
<evidence type="ECO:0000259" key="2">
    <source>
        <dbReference type="PROSITE" id="PS51253"/>
    </source>
</evidence>
<dbReference type="Pfam" id="PF03221">
    <property type="entry name" value="HTH_Tnp_Tc5"/>
    <property type="match status" value="1"/>
</dbReference>
<dbReference type="PANTHER" id="PTHR19303:SF73">
    <property type="entry name" value="PROTEIN PDC2"/>
    <property type="match status" value="1"/>
</dbReference>
<reference evidence="3" key="1">
    <citation type="submission" date="2025-08" db="UniProtKB">
        <authorList>
            <consortium name="Ensembl"/>
        </authorList>
    </citation>
    <scope>IDENTIFICATION</scope>
</reference>
<keyword evidence="4" id="KW-1185">Reference proteome</keyword>
<dbReference type="PROSITE" id="PS51253">
    <property type="entry name" value="HTH_CENPB"/>
    <property type="match status" value="1"/>
</dbReference>
<dbReference type="PANTHER" id="PTHR19303">
    <property type="entry name" value="TRANSPOSON"/>
    <property type="match status" value="1"/>
</dbReference>
<dbReference type="GO" id="GO:0003677">
    <property type="term" value="F:DNA binding"/>
    <property type="evidence" value="ECO:0007669"/>
    <property type="project" value="UniProtKB-KW"/>
</dbReference>
<dbReference type="Gene3D" id="1.10.10.60">
    <property type="entry name" value="Homeodomain-like"/>
    <property type="match status" value="1"/>
</dbReference>
<dbReference type="GO" id="GO:0005634">
    <property type="term" value="C:nucleus"/>
    <property type="evidence" value="ECO:0007669"/>
    <property type="project" value="TreeGrafter"/>
</dbReference>
<name>A0A8C4NGX2_EPTBU</name>
<accession>A0A8C4NGX2</accession>
<proteinExistence type="predicted"/>
<keyword evidence="1" id="KW-0238">DNA-binding</keyword>
<dbReference type="InterPro" id="IPR050863">
    <property type="entry name" value="CenT-Element_Derived"/>
</dbReference>
<evidence type="ECO:0000256" key="1">
    <source>
        <dbReference type="ARBA" id="ARBA00023125"/>
    </source>
</evidence>
<evidence type="ECO:0000313" key="3">
    <source>
        <dbReference type="Ensembl" id="ENSEBUP00000002309.1"/>
    </source>
</evidence>
<organism evidence="3 4">
    <name type="scientific">Eptatretus burgeri</name>
    <name type="common">Inshore hagfish</name>
    <dbReference type="NCBI Taxonomy" id="7764"/>
    <lineage>
        <taxon>Eukaryota</taxon>
        <taxon>Metazoa</taxon>
        <taxon>Chordata</taxon>
        <taxon>Craniata</taxon>
        <taxon>Vertebrata</taxon>
        <taxon>Cyclostomata</taxon>
        <taxon>Myxini</taxon>
        <taxon>Myxiniformes</taxon>
        <taxon>Myxinidae</taxon>
        <taxon>Eptatretinae</taxon>
        <taxon>Eptatretus</taxon>
    </lineage>
</organism>
<dbReference type="GeneTree" id="ENSGT00940000163615"/>
<evidence type="ECO:0000313" key="4">
    <source>
        <dbReference type="Proteomes" id="UP000694388"/>
    </source>
</evidence>
<dbReference type="Ensembl" id="ENSEBUT00000002660.1">
    <property type="protein sequence ID" value="ENSEBUP00000002309.1"/>
    <property type="gene ID" value="ENSEBUG00000001797.1"/>
</dbReference>
<dbReference type="InterPro" id="IPR009057">
    <property type="entry name" value="Homeodomain-like_sf"/>
</dbReference>
<dbReference type="InterPro" id="IPR004875">
    <property type="entry name" value="DDE_SF_endonuclease_dom"/>
</dbReference>
<sequence length="475" mass="53349">RAMSKSLTRADVKKKYGIGLSTVNKIVKDEESLRTKVLNNSNINRKRSRDSIYKDVNEATTAWFHQARASNAVVTDCIIKEKAASFAILIGVEFEPSNSWLLRWKQANNVSFKKFHGEKVAADGAAAGNWIKNVLPDLLANYAEKGHLQCRRNGPFYKAMPRGSPTSAGDKPAGGKVPKDHLTVLLLCNLNGSDKRGFIVGKSAKPRCFNNVHNLPFLYFTNSNAWMTSAIWSQILTKLNCQLRTSGRNTVLLADNAACHSLPPDVTLTNIKLQFMPPNTTSLIQPRDQGMIRTMKAYDQREIVWLQVAAIDSMPQKPASEVSKTITVLKVMHVLKRALFMVTPQTIANCFKKAGFVKRSEDEERDSEHNNDEEDVAEALHVQGIAQQEFLSFVNIDEGAECYREMTDQEIVNTVMQPQAKVEEDKNEEELVVPPPTKLQAIQALDTLTAYFDHKNEIQQERTNNEQTTARMSKR</sequence>
<protein>
    <recommendedName>
        <fullName evidence="2">HTH CENPB-type domain-containing protein</fullName>
    </recommendedName>
</protein>
<dbReference type="SMART" id="SM00674">
    <property type="entry name" value="CENPB"/>
    <property type="match status" value="1"/>
</dbReference>
<dbReference type="SUPFAM" id="SSF46689">
    <property type="entry name" value="Homeodomain-like"/>
    <property type="match status" value="1"/>
</dbReference>
<dbReference type="OMA" id="LMLANTW"/>